<proteinExistence type="inferred from homology"/>
<dbReference type="Gene3D" id="3.30.160.20">
    <property type="match status" value="1"/>
</dbReference>
<dbReference type="Pfam" id="PF00472">
    <property type="entry name" value="RF-1"/>
    <property type="match status" value="1"/>
</dbReference>
<dbReference type="SUPFAM" id="SSF75620">
    <property type="entry name" value="Release factor"/>
    <property type="match status" value="1"/>
</dbReference>
<dbReference type="GO" id="GO:0003747">
    <property type="term" value="F:translation release factor activity"/>
    <property type="evidence" value="ECO:0007669"/>
    <property type="project" value="InterPro"/>
</dbReference>
<feature type="domain" description="Prokaryotic-type class I peptide chain release factors" evidence="2">
    <location>
        <begin position="7"/>
        <end position="69"/>
    </location>
</feature>
<evidence type="ECO:0000259" key="2">
    <source>
        <dbReference type="Pfam" id="PF00472"/>
    </source>
</evidence>
<dbReference type="EMBL" id="MT141840">
    <property type="protein sequence ID" value="QJA71020.1"/>
    <property type="molecule type" value="Genomic_DNA"/>
</dbReference>
<dbReference type="AlphaFoldDB" id="A0A6M3JME9"/>
<evidence type="ECO:0000313" key="4">
    <source>
        <dbReference type="EMBL" id="QJA87982.1"/>
    </source>
</evidence>
<evidence type="ECO:0000313" key="3">
    <source>
        <dbReference type="EMBL" id="QJA71020.1"/>
    </source>
</evidence>
<comment type="similarity">
    <text evidence="1">Belongs to the prokaryotic/mitochondrial release factor family.</text>
</comment>
<dbReference type="EMBL" id="MT142745">
    <property type="protein sequence ID" value="QJA87982.1"/>
    <property type="molecule type" value="Genomic_DNA"/>
</dbReference>
<accession>A0A6M3JME9</accession>
<sequence>MHKILLFSITKKDLIVEYFSGTGSGGQHRNKHQNCVRLHHPASGTLVTGQSYRERRYNIKEALGNLVKHPKFKIWHSRKVMEIQEGKSIEEKVDMLMAASNLVIEIKDGEGKWTKWNS</sequence>
<organism evidence="3">
    <name type="scientific">viral metagenome</name>
    <dbReference type="NCBI Taxonomy" id="1070528"/>
    <lineage>
        <taxon>unclassified sequences</taxon>
        <taxon>metagenomes</taxon>
        <taxon>organismal metagenomes</taxon>
    </lineage>
</organism>
<evidence type="ECO:0000256" key="1">
    <source>
        <dbReference type="ARBA" id="ARBA00010835"/>
    </source>
</evidence>
<dbReference type="InterPro" id="IPR000352">
    <property type="entry name" value="Pep_chain_release_fac_I"/>
</dbReference>
<protein>
    <submittedName>
        <fullName evidence="3">Putative RF-1 domain containing protein</fullName>
    </submittedName>
</protein>
<name>A0A6M3JME9_9ZZZZ</name>
<gene>
    <name evidence="3" type="ORF">MM415A03408_0010</name>
    <name evidence="4" type="ORF">MM415B02856_0011</name>
</gene>
<reference evidence="3" key="1">
    <citation type="submission" date="2020-03" db="EMBL/GenBank/DDBJ databases">
        <title>The deep terrestrial virosphere.</title>
        <authorList>
            <person name="Holmfeldt K."/>
            <person name="Nilsson E."/>
            <person name="Simone D."/>
            <person name="Lopez-Fernandez M."/>
            <person name="Wu X."/>
            <person name="de Brujin I."/>
            <person name="Lundin D."/>
            <person name="Andersson A."/>
            <person name="Bertilsson S."/>
            <person name="Dopson M."/>
        </authorList>
    </citation>
    <scope>NUCLEOTIDE SEQUENCE</scope>
    <source>
        <strain evidence="3">MM415A03408</strain>
        <strain evidence="4">MM415B02856</strain>
    </source>
</reference>
<dbReference type="InterPro" id="IPR045853">
    <property type="entry name" value="Pep_chain_release_fac_I_sf"/>
</dbReference>